<feature type="region of interest" description="Disordered" evidence="1">
    <location>
        <begin position="84"/>
        <end position="114"/>
    </location>
</feature>
<keyword evidence="2" id="KW-0472">Membrane</keyword>
<feature type="compositionally biased region" description="Basic and acidic residues" evidence="1">
    <location>
        <begin position="89"/>
        <end position="105"/>
    </location>
</feature>
<evidence type="ECO:0000256" key="1">
    <source>
        <dbReference type="SAM" id="MobiDB-lite"/>
    </source>
</evidence>
<dbReference type="InterPro" id="IPR025323">
    <property type="entry name" value="DUF4229"/>
</dbReference>
<name>A0ABU8M8E5_9PSEU</name>
<dbReference type="Pfam" id="PF14012">
    <property type="entry name" value="DUF4229"/>
    <property type="match status" value="1"/>
</dbReference>
<evidence type="ECO:0000256" key="2">
    <source>
        <dbReference type="SAM" id="Phobius"/>
    </source>
</evidence>
<sequence>MRSNETAGDTTTTPAPATGTPGGVALAVVLYVGARLLVVAVIAGALVAVGLPLLVALLIAIVVALPLSLVLFRSLRTRLNAEVEAATASRRERRERLRAELRGDVDADGGPPAA</sequence>
<evidence type="ECO:0000313" key="4">
    <source>
        <dbReference type="Proteomes" id="UP001369736"/>
    </source>
</evidence>
<keyword evidence="2" id="KW-1133">Transmembrane helix</keyword>
<dbReference type="EMBL" id="JBBEGM010000007">
    <property type="protein sequence ID" value="MEJ2863010.1"/>
    <property type="molecule type" value="Genomic_DNA"/>
</dbReference>
<dbReference type="RefSeq" id="WP_337704375.1">
    <property type="nucleotide sequence ID" value="NZ_JBBEGM010000007.1"/>
</dbReference>
<comment type="caution">
    <text evidence="3">The sequence shown here is derived from an EMBL/GenBank/DDBJ whole genome shotgun (WGS) entry which is preliminary data.</text>
</comment>
<feature type="region of interest" description="Disordered" evidence="1">
    <location>
        <begin position="1"/>
        <end position="22"/>
    </location>
</feature>
<feature type="transmembrane region" description="Helical" evidence="2">
    <location>
        <begin position="53"/>
        <end position="72"/>
    </location>
</feature>
<evidence type="ECO:0000313" key="3">
    <source>
        <dbReference type="EMBL" id="MEJ2863010.1"/>
    </source>
</evidence>
<dbReference type="Proteomes" id="UP001369736">
    <property type="component" value="Unassembled WGS sequence"/>
</dbReference>
<proteinExistence type="predicted"/>
<keyword evidence="2" id="KW-0812">Transmembrane</keyword>
<feature type="transmembrane region" description="Helical" evidence="2">
    <location>
        <begin position="24"/>
        <end position="47"/>
    </location>
</feature>
<accession>A0ABU8M8E5</accession>
<keyword evidence="4" id="KW-1185">Reference proteome</keyword>
<protein>
    <submittedName>
        <fullName evidence="3">DUF4229 domain-containing protein</fullName>
    </submittedName>
</protein>
<organism evidence="3 4">
    <name type="scientific">Actinomycetospora flava</name>
    <dbReference type="NCBI Taxonomy" id="3129232"/>
    <lineage>
        <taxon>Bacteria</taxon>
        <taxon>Bacillati</taxon>
        <taxon>Actinomycetota</taxon>
        <taxon>Actinomycetes</taxon>
        <taxon>Pseudonocardiales</taxon>
        <taxon>Pseudonocardiaceae</taxon>
        <taxon>Actinomycetospora</taxon>
    </lineage>
</organism>
<reference evidence="3 4" key="1">
    <citation type="submission" date="2024-03" db="EMBL/GenBank/DDBJ databases">
        <title>Actinomycetospora sp. OC33-EN07, a novel actinomycete isolated from wild orchid (Aerides multiflora).</title>
        <authorList>
            <person name="Suriyachadkun C."/>
        </authorList>
    </citation>
    <scope>NUCLEOTIDE SEQUENCE [LARGE SCALE GENOMIC DNA]</scope>
    <source>
        <strain evidence="3 4">OC33-EN07</strain>
    </source>
</reference>
<gene>
    <name evidence="3" type="ORF">WCD58_17715</name>
</gene>